<feature type="repeat" description="ANK" evidence="3">
    <location>
        <begin position="1630"/>
        <end position="1662"/>
    </location>
</feature>
<feature type="repeat" description="ANK" evidence="3">
    <location>
        <begin position="1333"/>
        <end position="1365"/>
    </location>
</feature>
<dbReference type="SUPFAM" id="SSF48403">
    <property type="entry name" value="Ankyrin repeat"/>
    <property type="match status" value="3"/>
</dbReference>
<feature type="repeat" description="ANK" evidence="3">
    <location>
        <begin position="1135"/>
        <end position="1167"/>
    </location>
</feature>
<sequence>MEPVSFAIGILGLAGLFSTCLDAAGRIDTWLEYDTDYNSLQAQYNAQKLRLEKWGLAVGLHDQELSDEHSKLLDDPQTSAAVKDLLLAISAVCREEETPEIPTIGKQKQHLKDQLFQRRSPRDSKRQKLRWALGTKAKRAAQVEQFSSLVENLHNLVPIEDNKGGKDRKSSREGILENRAWKSELRELIQSIEAEMEDEIRREIHAWLLGSASSSELFDRFIEKRIEGTCDWVLDQSLFRDWTSATFPDGRAKILWINGPAGFGKSFMCARITDSLSSSLEDPLGHFFISSDFEDRKDPFTAIRSWISQLFQHPVVFSLVREVWSGRPEQKATRSDTLKLLRMIATTVPRCTFVLDGLDECSWSGNWQSFHDDNPTIEFLSALRKAIAGTSTRILIVSRDEPEIRNCLSNNTDTKDAIIYQHKIRPEDVQSDVEAFSRSMVNKKLSSRPEAVREDIAQKLAERCNGQFLWVKMQEDHLRSGKSQKKLEQAISSTPPGIEHTYDRNWMRISNLPEDDRDRTISLLRWAAFALRPLTVFEVSGALAISQDCDEVELEELPDCIDEDYLNTEILELCGSLVEIRGSHAELEPGLRTVRLAHFSVKQYLLCNLTGRGKLLQVNARLKPYDEMMQNTLLAKMCLLYVDCEDVWKVSFEEEAGEILCSFRDYAADSWHRHARMGEIHDGELVKQMNRLFNTENTNWHSWKEWFDLNAEEGGVGADSSNDESSEASEDSDNSGDSDDSDDSEDPDELDNSDNSDGSDDSDDSNASDSQSSTTSSPQRTSTNPLYYASLLGLIETTELLLKSKYSVDEQGNDGHTPLVVACWKGNLDIVKKLLDEGADMNIQNDWDHDALRMAACFGHYEVTMLLLEKGADSTALALLCAVENGHYQVAQLFLERGPQYNSKCGSKSITPTNTVSAKRHVEVARLLHDIEIPSGWVATPLYSASVNGHTDIVRLLLDHGANVDCRNQSGWTPINAAADEGFLEIVELLIEKGADFEIPTSWGRTALYNASMNGHTEIVRLLLDHGANVDCQNQSGWTPINAAADEGFLEIVELLIVKGADFEIPTSWGRTALYNASMNGHTEIVRLLLDHGANVDCRNQSGWTPINAAADEGFLEIVELLIEKGADFEIPTSWGRTALYNASMNGHTEIVRLLLDHGANVDCQNQSGWTPINAAADEGFLEIVELLIVKGADFEIPTSWGRTALYNASMNGHTEIVRLLLDHGANVDCRNQSGWTPINAAADEGFLEIVELLIEKGADFEIPTSWGRTALYNASMNGHTEIVRLLLDHGANVDCRNQSGWTPINAAADEGFLEIVELLIEKGADFEIPTSWGRTALYNASMNGHTEIVRLLLDHGANVDCRNQSGWTPINAAADEGFLEIVELLIEKGADFEIPTSWGRTALYNASMNGHTEIVRLLLDHGANVDCQNQSGWTPINAAADEGFLEIVELLIVKGAGFEIPTSWGQGALYNASVNGDPKIVRLLLSHGAKVDSMNRCGSTPLLGAASENKVDAVELLLDAGANPNHPANDGMTPLMEASNNGHMCIVKLLINYGAEITASSTDNWTALQYACQNGHFQTAEFFLENGASFDVADEDGYTALHAAAANGHLGVVRLLTDKGADLTTSDKDGWSTIHFACNGGSRQTVEFLLDNGEIPNTADNDGFSLLHTAAQSGHLKVVKLLMKRLEDVSRRQGSDQDTSTSETFCNDIDLPDNFNRTPLFCAAREGHKDVVEILLPHSSVDFKDRYGATPLCAAVRNGHEDVVKQLTALSNQKSQFEDGLGRNLLWWAIGTGKNTMVDIVSEFARDMGIQDPQASEGEECLVVNLKNKHRKRPCVVCTRYIPSDTSYLGCKVCNDFEICFQCLELKAECFGPSHEWSAQEPDGSDSESDEDEDSDEDCDDGSDD</sequence>
<dbReference type="InterPro" id="IPR056884">
    <property type="entry name" value="NPHP3-like_N"/>
</dbReference>
<feature type="repeat" description="ANK" evidence="3">
    <location>
        <begin position="1069"/>
        <end position="1101"/>
    </location>
</feature>
<evidence type="ECO:0000256" key="2">
    <source>
        <dbReference type="ARBA" id="ARBA00023043"/>
    </source>
</evidence>
<proteinExistence type="predicted"/>
<dbReference type="Pfam" id="PF13637">
    <property type="entry name" value="Ank_4"/>
    <property type="match status" value="2"/>
</dbReference>
<feature type="repeat" description="ANK" evidence="3">
    <location>
        <begin position="814"/>
        <end position="846"/>
    </location>
</feature>
<evidence type="ECO:0000259" key="6">
    <source>
        <dbReference type="Pfam" id="PF14479"/>
    </source>
</evidence>
<dbReference type="PROSITE" id="PS50088">
    <property type="entry name" value="ANK_REPEAT"/>
    <property type="match status" value="24"/>
</dbReference>
<gene>
    <name evidence="8" type="ORF">N7505_001315</name>
</gene>
<evidence type="ECO:0000256" key="4">
    <source>
        <dbReference type="SAM" id="MobiDB-lite"/>
    </source>
</evidence>
<feature type="domain" description="Prion-inhibition and propagation HeLo" evidence="6">
    <location>
        <begin position="6"/>
        <end position="161"/>
    </location>
</feature>
<dbReference type="PRINTS" id="PR01415">
    <property type="entry name" value="ANKYRIN"/>
</dbReference>
<dbReference type="EMBL" id="JAPVEB010000001">
    <property type="protein sequence ID" value="KAJ5283335.1"/>
    <property type="molecule type" value="Genomic_DNA"/>
</dbReference>
<dbReference type="Gene3D" id="1.25.40.20">
    <property type="entry name" value="Ankyrin repeat-containing domain"/>
    <property type="match status" value="9"/>
</dbReference>
<feature type="repeat" description="ANK" evidence="3">
    <location>
        <begin position="1663"/>
        <end position="1695"/>
    </location>
</feature>
<feature type="repeat" description="ANK" evidence="3">
    <location>
        <begin position="1201"/>
        <end position="1233"/>
    </location>
</feature>
<keyword evidence="1" id="KW-0677">Repeat</keyword>
<feature type="repeat" description="ANK" evidence="3">
    <location>
        <begin position="1267"/>
        <end position="1299"/>
    </location>
</feature>
<dbReference type="Gene3D" id="3.40.50.300">
    <property type="entry name" value="P-loop containing nucleotide triphosphate hydrolases"/>
    <property type="match status" value="1"/>
</dbReference>
<evidence type="ECO:0000256" key="1">
    <source>
        <dbReference type="ARBA" id="ARBA00022737"/>
    </source>
</evidence>
<keyword evidence="9" id="KW-1185">Reference proteome</keyword>
<keyword evidence="2 3" id="KW-0040">ANK repeat</keyword>
<dbReference type="InterPro" id="IPR038305">
    <property type="entry name" value="HeLo_sf"/>
</dbReference>
<dbReference type="Pfam" id="PF14479">
    <property type="entry name" value="HeLo"/>
    <property type="match status" value="1"/>
</dbReference>
<feature type="repeat" description="ANK" evidence="3">
    <location>
        <begin position="1531"/>
        <end position="1563"/>
    </location>
</feature>
<accession>A0ABQ8WWB1</accession>
<dbReference type="SMART" id="SM00248">
    <property type="entry name" value="ANK"/>
    <property type="match status" value="30"/>
</dbReference>
<evidence type="ECO:0008006" key="10">
    <source>
        <dbReference type="Google" id="ProtNLM"/>
    </source>
</evidence>
<dbReference type="Pfam" id="PF00023">
    <property type="entry name" value="Ank"/>
    <property type="match status" value="2"/>
</dbReference>
<dbReference type="Proteomes" id="UP001220256">
    <property type="component" value="Unassembled WGS sequence"/>
</dbReference>
<comment type="caution">
    <text evidence="8">The sequence shown here is derived from an EMBL/GenBank/DDBJ whole genome shotgun (WGS) entry which is preliminary data.</text>
</comment>
<keyword evidence="5" id="KW-0732">Signal</keyword>
<feature type="compositionally biased region" description="Acidic residues" evidence="4">
    <location>
        <begin position="1884"/>
        <end position="1906"/>
    </location>
</feature>
<dbReference type="PANTHER" id="PTHR23206:SF7">
    <property type="entry name" value="PROTEIN KINASE DOMAIN-CONTAINING PROTEIN"/>
    <property type="match status" value="1"/>
</dbReference>
<dbReference type="SUPFAM" id="SSF52540">
    <property type="entry name" value="P-loop containing nucleoside triphosphate hydrolases"/>
    <property type="match status" value="1"/>
</dbReference>
<feature type="repeat" description="ANK" evidence="3">
    <location>
        <begin position="1366"/>
        <end position="1398"/>
    </location>
</feature>
<dbReference type="InterPro" id="IPR027417">
    <property type="entry name" value="P-loop_NTPase"/>
</dbReference>
<evidence type="ECO:0000256" key="3">
    <source>
        <dbReference type="PROSITE-ProRule" id="PRU00023"/>
    </source>
</evidence>
<name>A0ABQ8WWB1_PENCH</name>
<evidence type="ECO:0000259" key="7">
    <source>
        <dbReference type="Pfam" id="PF24883"/>
    </source>
</evidence>
<feature type="repeat" description="ANK" evidence="3">
    <location>
        <begin position="1465"/>
        <end position="1497"/>
    </location>
</feature>
<evidence type="ECO:0000313" key="9">
    <source>
        <dbReference type="Proteomes" id="UP001220256"/>
    </source>
</evidence>
<dbReference type="PANTHER" id="PTHR23206">
    <property type="entry name" value="MASK PROTEIN"/>
    <property type="match status" value="1"/>
</dbReference>
<feature type="domain" description="Nephrocystin 3-like N-terminal" evidence="7">
    <location>
        <begin position="228"/>
        <end position="399"/>
    </location>
</feature>
<feature type="region of interest" description="Disordered" evidence="4">
    <location>
        <begin position="1876"/>
        <end position="1906"/>
    </location>
</feature>
<evidence type="ECO:0000313" key="8">
    <source>
        <dbReference type="EMBL" id="KAJ5283335.1"/>
    </source>
</evidence>
<feature type="repeat" description="ANK" evidence="3">
    <location>
        <begin position="1498"/>
        <end position="1530"/>
    </location>
</feature>
<dbReference type="InterPro" id="IPR002110">
    <property type="entry name" value="Ankyrin_rpt"/>
</dbReference>
<feature type="repeat" description="ANK" evidence="3">
    <location>
        <begin position="1399"/>
        <end position="1431"/>
    </location>
</feature>
<feature type="repeat" description="ANK" evidence="3">
    <location>
        <begin position="940"/>
        <end position="969"/>
    </location>
</feature>
<feature type="repeat" description="ANK" evidence="3">
    <location>
        <begin position="1036"/>
        <end position="1068"/>
    </location>
</feature>
<reference evidence="8 9" key="1">
    <citation type="journal article" date="2023" name="IMA Fungus">
        <title>Comparative genomic study of the Penicillium genus elucidates a diverse pangenome and 15 lateral gene transfer events.</title>
        <authorList>
            <person name="Petersen C."/>
            <person name="Sorensen T."/>
            <person name="Nielsen M.R."/>
            <person name="Sondergaard T.E."/>
            <person name="Sorensen J.L."/>
            <person name="Fitzpatrick D.A."/>
            <person name="Frisvad J.C."/>
            <person name="Nielsen K.L."/>
        </authorList>
    </citation>
    <scope>NUCLEOTIDE SEQUENCE [LARGE SCALE GENOMIC DNA]</scope>
    <source>
        <strain evidence="8 9">IBT 3361</strain>
    </source>
</reference>
<feature type="repeat" description="ANK" evidence="3">
    <location>
        <begin position="1102"/>
        <end position="1134"/>
    </location>
</feature>
<feature type="repeat" description="ANK" evidence="3">
    <location>
        <begin position="1432"/>
        <end position="1464"/>
    </location>
</feature>
<feature type="repeat" description="ANK" evidence="3">
    <location>
        <begin position="1168"/>
        <end position="1200"/>
    </location>
</feature>
<evidence type="ECO:0000256" key="5">
    <source>
        <dbReference type="SAM" id="SignalP"/>
    </source>
</evidence>
<feature type="chain" id="PRO_5047323598" description="Ankyrin repeat domain-containing protein" evidence="5">
    <location>
        <begin position="26"/>
        <end position="1906"/>
    </location>
</feature>
<feature type="repeat" description="ANK" evidence="3">
    <location>
        <begin position="1003"/>
        <end position="1035"/>
    </location>
</feature>
<dbReference type="InterPro" id="IPR036770">
    <property type="entry name" value="Ankyrin_rpt-contain_sf"/>
</dbReference>
<feature type="repeat" description="ANK" evidence="3">
    <location>
        <begin position="1564"/>
        <end position="1596"/>
    </location>
</feature>
<dbReference type="PROSITE" id="PS50297">
    <property type="entry name" value="ANK_REP_REGION"/>
    <property type="match status" value="24"/>
</dbReference>
<feature type="repeat" description="ANK" evidence="3">
    <location>
        <begin position="1234"/>
        <end position="1266"/>
    </location>
</feature>
<feature type="signal peptide" evidence="5">
    <location>
        <begin position="1"/>
        <end position="25"/>
    </location>
</feature>
<feature type="compositionally biased region" description="Low complexity" evidence="4">
    <location>
        <begin position="767"/>
        <end position="782"/>
    </location>
</feature>
<feature type="repeat" description="ANK" evidence="3">
    <location>
        <begin position="1597"/>
        <end position="1629"/>
    </location>
</feature>
<dbReference type="Pfam" id="PF24883">
    <property type="entry name" value="NPHP3_N"/>
    <property type="match status" value="1"/>
</dbReference>
<feature type="repeat" description="ANK" evidence="3">
    <location>
        <begin position="1300"/>
        <end position="1332"/>
    </location>
</feature>
<organism evidence="8 9">
    <name type="scientific">Penicillium chrysogenum</name>
    <name type="common">Penicillium notatum</name>
    <dbReference type="NCBI Taxonomy" id="5076"/>
    <lineage>
        <taxon>Eukaryota</taxon>
        <taxon>Fungi</taxon>
        <taxon>Dikarya</taxon>
        <taxon>Ascomycota</taxon>
        <taxon>Pezizomycotina</taxon>
        <taxon>Eurotiomycetes</taxon>
        <taxon>Eurotiomycetidae</taxon>
        <taxon>Eurotiales</taxon>
        <taxon>Aspergillaceae</taxon>
        <taxon>Penicillium</taxon>
        <taxon>Penicillium chrysogenum species complex</taxon>
    </lineage>
</organism>
<dbReference type="InterPro" id="IPR029498">
    <property type="entry name" value="HeLo_dom"/>
</dbReference>
<feature type="repeat" description="ANK" evidence="3">
    <location>
        <begin position="970"/>
        <end position="1002"/>
    </location>
</feature>
<dbReference type="Pfam" id="PF12796">
    <property type="entry name" value="Ank_2"/>
    <property type="match status" value="9"/>
</dbReference>
<protein>
    <recommendedName>
        <fullName evidence="10">Ankyrin repeat domain-containing protein</fullName>
    </recommendedName>
</protein>
<feature type="compositionally biased region" description="Acidic residues" evidence="4">
    <location>
        <begin position="721"/>
        <end position="766"/>
    </location>
</feature>
<dbReference type="InterPro" id="IPR051631">
    <property type="entry name" value="Ankyrin-KH/SAM_domain"/>
</dbReference>
<dbReference type="Gene3D" id="1.20.120.1020">
    <property type="entry name" value="Prion-inhibition and propagation, HeLo domain"/>
    <property type="match status" value="2"/>
</dbReference>
<feature type="region of interest" description="Disordered" evidence="4">
    <location>
        <begin position="713"/>
        <end position="782"/>
    </location>
</feature>